<dbReference type="EMBL" id="BSYO01000018">
    <property type="protein sequence ID" value="GMH17958.1"/>
    <property type="molecule type" value="Genomic_DNA"/>
</dbReference>
<accession>A0AAD3SU26</accession>
<keyword evidence="3" id="KW-1185">Reference proteome</keyword>
<dbReference type="Proteomes" id="UP001279734">
    <property type="component" value="Unassembled WGS sequence"/>
</dbReference>
<protein>
    <submittedName>
        <fullName evidence="2">Uncharacterized protein</fullName>
    </submittedName>
</protein>
<name>A0AAD3SU26_NEPGR</name>
<dbReference type="AlphaFoldDB" id="A0AAD3SU26"/>
<sequence>MADRDLIDIPIQLAMGCIASSSFSFEPWPVGGINDEYSSEEAREERPLNEEVAEEGHRSGATIAKPPRAQRALPSPESARPS</sequence>
<comment type="caution">
    <text evidence="2">The sequence shown here is derived from an EMBL/GenBank/DDBJ whole genome shotgun (WGS) entry which is preliminary data.</text>
</comment>
<proteinExistence type="predicted"/>
<feature type="region of interest" description="Disordered" evidence="1">
    <location>
        <begin position="29"/>
        <end position="82"/>
    </location>
</feature>
<evidence type="ECO:0000313" key="3">
    <source>
        <dbReference type="Proteomes" id="UP001279734"/>
    </source>
</evidence>
<evidence type="ECO:0000313" key="2">
    <source>
        <dbReference type="EMBL" id="GMH17958.1"/>
    </source>
</evidence>
<evidence type="ECO:0000256" key="1">
    <source>
        <dbReference type="SAM" id="MobiDB-lite"/>
    </source>
</evidence>
<feature type="compositionally biased region" description="Basic and acidic residues" evidence="1">
    <location>
        <begin position="40"/>
        <end position="58"/>
    </location>
</feature>
<gene>
    <name evidence="2" type="ORF">Nepgr_019799</name>
</gene>
<organism evidence="2 3">
    <name type="scientific">Nepenthes gracilis</name>
    <name type="common">Slender pitcher plant</name>
    <dbReference type="NCBI Taxonomy" id="150966"/>
    <lineage>
        <taxon>Eukaryota</taxon>
        <taxon>Viridiplantae</taxon>
        <taxon>Streptophyta</taxon>
        <taxon>Embryophyta</taxon>
        <taxon>Tracheophyta</taxon>
        <taxon>Spermatophyta</taxon>
        <taxon>Magnoliopsida</taxon>
        <taxon>eudicotyledons</taxon>
        <taxon>Gunneridae</taxon>
        <taxon>Pentapetalae</taxon>
        <taxon>Caryophyllales</taxon>
        <taxon>Nepenthaceae</taxon>
        <taxon>Nepenthes</taxon>
    </lineage>
</organism>
<reference evidence="2" key="1">
    <citation type="submission" date="2023-05" db="EMBL/GenBank/DDBJ databases">
        <title>Nepenthes gracilis genome sequencing.</title>
        <authorList>
            <person name="Fukushima K."/>
        </authorList>
    </citation>
    <scope>NUCLEOTIDE SEQUENCE</scope>
    <source>
        <strain evidence="2">SING2019-196</strain>
    </source>
</reference>